<accession>A0ABU7KP63</accession>
<proteinExistence type="predicted"/>
<feature type="compositionally biased region" description="Low complexity" evidence="1">
    <location>
        <begin position="87"/>
        <end position="101"/>
    </location>
</feature>
<evidence type="ECO:0000313" key="3">
    <source>
        <dbReference type="EMBL" id="MEE2050472.1"/>
    </source>
</evidence>
<protein>
    <recommendedName>
        <fullName evidence="2">MmyB-like transcription regulator ligand binding domain-containing protein</fullName>
    </recommendedName>
</protein>
<feature type="domain" description="MmyB-like transcription regulator ligand binding" evidence="2">
    <location>
        <begin position="29"/>
        <end position="91"/>
    </location>
</feature>
<dbReference type="InterPro" id="IPR041413">
    <property type="entry name" value="MLTR_LBD"/>
</dbReference>
<name>A0ABU7KP63_9ACTN</name>
<sequence>MGEGVLDGHGAGGTGVGLGAEVPAVVDVAAFRDLWSRREVRGRTREPEQFRRPDVGVLTPAYEALDVRGGPGLQLFVRHAPAGGPGAEALALPGSPAAGPEQATDRPALLR</sequence>
<dbReference type="Gene3D" id="3.30.450.180">
    <property type="match status" value="1"/>
</dbReference>
<dbReference type="EMBL" id="JAUUCC010000015">
    <property type="protein sequence ID" value="MEE2050472.1"/>
    <property type="molecule type" value="Genomic_DNA"/>
</dbReference>
<evidence type="ECO:0000256" key="1">
    <source>
        <dbReference type="SAM" id="MobiDB-lite"/>
    </source>
</evidence>
<feature type="region of interest" description="Disordered" evidence="1">
    <location>
        <begin position="84"/>
        <end position="111"/>
    </location>
</feature>
<comment type="caution">
    <text evidence="3">The sequence shown here is derived from an EMBL/GenBank/DDBJ whole genome shotgun (WGS) entry which is preliminary data.</text>
</comment>
<dbReference type="Proteomes" id="UP001348641">
    <property type="component" value="Unassembled WGS sequence"/>
</dbReference>
<organism evidence="3 4">
    <name type="scientific">Nocardiopsis tropica</name>
    <dbReference type="NCBI Taxonomy" id="109330"/>
    <lineage>
        <taxon>Bacteria</taxon>
        <taxon>Bacillati</taxon>
        <taxon>Actinomycetota</taxon>
        <taxon>Actinomycetes</taxon>
        <taxon>Streptosporangiales</taxon>
        <taxon>Nocardiopsidaceae</taxon>
        <taxon>Nocardiopsis</taxon>
    </lineage>
</organism>
<dbReference type="Pfam" id="PF17765">
    <property type="entry name" value="MLTR_LBD"/>
    <property type="match status" value="1"/>
</dbReference>
<evidence type="ECO:0000313" key="4">
    <source>
        <dbReference type="Proteomes" id="UP001348641"/>
    </source>
</evidence>
<reference evidence="3 4" key="1">
    <citation type="submission" date="2023-07" db="EMBL/GenBank/DDBJ databases">
        <authorList>
            <person name="Girao M."/>
            <person name="Carvalho M.F."/>
        </authorList>
    </citation>
    <scope>NUCLEOTIDE SEQUENCE [LARGE SCALE GENOMIC DNA]</scope>
    <source>
        <strain evidence="3 4">66/93</strain>
    </source>
</reference>
<evidence type="ECO:0000259" key="2">
    <source>
        <dbReference type="Pfam" id="PF17765"/>
    </source>
</evidence>
<dbReference type="RefSeq" id="WP_407942163.1">
    <property type="nucleotide sequence ID" value="NZ_JAUUCC010000015.1"/>
</dbReference>
<gene>
    <name evidence="3" type="ORF">Q8A49_08175</name>
</gene>